<feature type="region of interest" description="Disordered" evidence="1">
    <location>
        <begin position="755"/>
        <end position="816"/>
    </location>
</feature>
<sequence length="893" mass="100242">MEVRLIMSSKFCDITLGSSPMTKRMFFERITKSKSTLKQQSEMAFERCVDKFNGVQSWFCSKALNYLIKNEKDVVFKSQKEVDPVISFFVGLTKDYPSKQDIVKFFSPEEESQNDIARALDFFALMGDEYNSVLMSYAEGFKKNFAVSNELYTALLSKDRISQLRKMLVHMNMKNSYSFFDNFIASWIVQNNDENRLVTATELYTNGMFWDCYCLMKLFRYDNTPFGDEVKQKVLQDFVGSLEQKHPELAQFLLTGEQRENLSAIHQLMMKDISESGPGAVREIFEAFENNEKIENFLEKLEKNTILSANLYYVLLRSIVADDKFVFTDLIENKAIESFASFNVFSDLQQLIYQNAVRISKDIVRIFLKISNEKVEPSKGKTNYLDDVLAAWEVKGVFSDLHNDLRRGSVLSFIQKLESSINLSGFKEISLDPKKQFETKDQWIEYNRKLPIIVKSALRFAYLLVEMIGLKSSWDHESIDEILNREIYSCSNDLTQIYTKLLTNSIVASNQEKTQNEKKLAINPTTGKPRGSMRSPSYEQTVSTKDEIVMLVKLADDPESIEINQVLPEETPSEPSKPSQEDERSYTKEFIQNVGQNTSLKNDLKDTVNSGLPEFVNKIRNESTQDADWIEKKIDERVSMSASDPALAQKQDDQVAQNKPKEPASLYGNSESNSQITSEDSGFGRGAVKSQLNTEASETPVMPTPVGDDDDDGWGPKKTESTLPKFGVLNDEDRKIIERHQNRTDLDRTVVYLNNGGSHRKNAAPENQYEEDRPKPTTQFQISGFGGSFGNASLNSSTPFGKPDNTPTSGGGFGTATSGFGNSGGFGNANSGYGNDNGYRGGTRGRGNAYRGSGGRIRGGGGGSGNNQGYGSNQGANSSNYGRENFNSSGYHA</sequence>
<evidence type="ECO:0000256" key="1">
    <source>
        <dbReference type="SAM" id="MobiDB-lite"/>
    </source>
</evidence>
<evidence type="ECO:0000313" key="3">
    <source>
        <dbReference type="Proteomes" id="UP000835052"/>
    </source>
</evidence>
<protein>
    <submittedName>
        <fullName evidence="2">Uncharacterized protein</fullName>
    </submittedName>
</protein>
<comment type="caution">
    <text evidence="2">The sequence shown here is derived from an EMBL/GenBank/DDBJ whole genome shotgun (WGS) entry which is preliminary data.</text>
</comment>
<organism evidence="2 3">
    <name type="scientific">Caenorhabditis auriculariae</name>
    <dbReference type="NCBI Taxonomy" id="2777116"/>
    <lineage>
        <taxon>Eukaryota</taxon>
        <taxon>Metazoa</taxon>
        <taxon>Ecdysozoa</taxon>
        <taxon>Nematoda</taxon>
        <taxon>Chromadorea</taxon>
        <taxon>Rhabditida</taxon>
        <taxon>Rhabditina</taxon>
        <taxon>Rhabditomorpha</taxon>
        <taxon>Rhabditoidea</taxon>
        <taxon>Rhabditidae</taxon>
        <taxon>Peloderinae</taxon>
        <taxon>Caenorhabditis</taxon>
    </lineage>
</organism>
<feature type="compositionally biased region" description="Low complexity" evidence="1">
    <location>
        <begin position="869"/>
        <end position="882"/>
    </location>
</feature>
<gene>
    <name evidence="2" type="ORF">CAUJ_LOCUS15996</name>
</gene>
<accession>A0A8S1HX89</accession>
<feature type="region of interest" description="Disordered" evidence="1">
    <location>
        <begin position="640"/>
        <end position="724"/>
    </location>
</feature>
<feature type="compositionally biased region" description="Low complexity" evidence="1">
    <location>
        <begin position="568"/>
        <end position="578"/>
    </location>
</feature>
<feature type="region of interest" description="Disordered" evidence="1">
    <location>
        <begin position="836"/>
        <end position="893"/>
    </location>
</feature>
<feature type="region of interest" description="Disordered" evidence="1">
    <location>
        <begin position="513"/>
        <end position="541"/>
    </location>
</feature>
<feature type="region of interest" description="Disordered" evidence="1">
    <location>
        <begin position="562"/>
        <end position="586"/>
    </location>
</feature>
<dbReference type="Proteomes" id="UP000835052">
    <property type="component" value="Unassembled WGS sequence"/>
</dbReference>
<feature type="compositionally biased region" description="Polar residues" evidence="1">
    <location>
        <begin position="667"/>
        <end position="680"/>
    </location>
</feature>
<evidence type="ECO:0000313" key="2">
    <source>
        <dbReference type="EMBL" id="CAD6200097.1"/>
    </source>
</evidence>
<dbReference type="EMBL" id="CAJGYM010000237">
    <property type="protein sequence ID" value="CAD6200097.1"/>
    <property type="molecule type" value="Genomic_DNA"/>
</dbReference>
<feature type="compositionally biased region" description="Gly residues" evidence="1">
    <location>
        <begin position="852"/>
        <end position="868"/>
    </location>
</feature>
<keyword evidence="3" id="KW-1185">Reference proteome</keyword>
<reference evidence="2" key="1">
    <citation type="submission" date="2020-10" db="EMBL/GenBank/DDBJ databases">
        <authorList>
            <person name="Kikuchi T."/>
        </authorList>
    </citation>
    <scope>NUCLEOTIDE SEQUENCE</scope>
    <source>
        <strain evidence="2">NKZ352</strain>
    </source>
</reference>
<dbReference type="AlphaFoldDB" id="A0A8S1HX89"/>
<name>A0A8S1HX89_9PELO</name>
<proteinExistence type="predicted"/>